<proteinExistence type="predicted"/>
<accession>D7FT35</accession>
<evidence type="ECO:0000256" key="1">
    <source>
        <dbReference type="SAM" id="MobiDB-lite"/>
    </source>
</evidence>
<dbReference type="STRING" id="2880.D7FT35"/>
<dbReference type="PANTHER" id="PTHR46984">
    <property type="entry name" value="LEUCINE-RICH REPEAT-CONTAINING PROTEIN 71"/>
    <property type="match status" value="1"/>
</dbReference>
<dbReference type="InterPro" id="IPR053040">
    <property type="entry name" value="LRR-containing_protein_71"/>
</dbReference>
<evidence type="ECO:0000313" key="3">
    <source>
        <dbReference type="Proteomes" id="UP000002630"/>
    </source>
</evidence>
<name>D7FT35_ECTSI</name>
<dbReference type="SUPFAM" id="SSF52047">
    <property type="entry name" value="RNI-like"/>
    <property type="match status" value="1"/>
</dbReference>
<feature type="region of interest" description="Disordered" evidence="1">
    <location>
        <begin position="52"/>
        <end position="75"/>
    </location>
</feature>
<dbReference type="InterPro" id="IPR001611">
    <property type="entry name" value="Leu-rich_rpt"/>
</dbReference>
<dbReference type="Pfam" id="PF13516">
    <property type="entry name" value="LRR_6"/>
    <property type="match status" value="2"/>
</dbReference>
<dbReference type="InParanoid" id="D7FT35"/>
<dbReference type="AlphaFoldDB" id="D7FT35"/>
<evidence type="ECO:0000313" key="2">
    <source>
        <dbReference type="EMBL" id="CBJ31326.1"/>
    </source>
</evidence>
<dbReference type="SMART" id="SM00368">
    <property type="entry name" value="LRR_RI"/>
    <property type="match status" value="4"/>
</dbReference>
<dbReference type="OrthoDB" id="120976at2759"/>
<keyword evidence="3" id="KW-1185">Reference proteome</keyword>
<organism evidence="2 3">
    <name type="scientific">Ectocarpus siliculosus</name>
    <name type="common">Brown alga</name>
    <name type="synonym">Conferva siliculosa</name>
    <dbReference type="NCBI Taxonomy" id="2880"/>
    <lineage>
        <taxon>Eukaryota</taxon>
        <taxon>Sar</taxon>
        <taxon>Stramenopiles</taxon>
        <taxon>Ochrophyta</taxon>
        <taxon>PX clade</taxon>
        <taxon>Phaeophyceae</taxon>
        <taxon>Ectocarpales</taxon>
        <taxon>Ectocarpaceae</taxon>
        <taxon>Ectocarpus</taxon>
    </lineage>
</organism>
<reference evidence="2 3" key="1">
    <citation type="journal article" date="2010" name="Nature">
        <title>The Ectocarpus genome and the independent evolution of multicellularity in brown algae.</title>
        <authorList>
            <person name="Cock J.M."/>
            <person name="Sterck L."/>
            <person name="Rouze P."/>
            <person name="Scornet D."/>
            <person name="Allen A.E."/>
            <person name="Amoutzias G."/>
            <person name="Anthouard V."/>
            <person name="Artiguenave F."/>
            <person name="Aury J.M."/>
            <person name="Badger J.H."/>
            <person name="Beszteri B."/>
            <person name="Billiau K."/>
            <person name="Bonnet E."/>
            <person name="Bothwell J.H."/>
            <person name="Bowler C."/>
            <person name="Boyen C."/>
            <person name="Brownlee C."/>
            <person name="Carrano C.J."/>
            <person name="Charrier B."/>
            <person name="Cho G.Y."/>
            <person name="Coelho S.M."/>
            <person name="Collen J."/>
            <person name="Corre E."/>
            <person name="Da Silva C."/>
            <person name="Delage L."/>
            <person name="Delaroque N."/>
            <person name="Dittami S.M."/>
            <person name="Doulbeau S."/>
            <person name="Elias M."/>
            <person name="Farnham G."/>
            <person name="Gachon C.M."/>
            <person name="Gschloessl B."/>
            <person name="Heesch S."/>
            <person name="Jabbari K."/>
            <person name="Jubin C."/>
            <person name="Kawai H."/>
            <person name="Kimura K."/>
            <person name="Kloareg B."/>
            <person name="Kupper F.C."/>
            <person name="Lang D."/>
            <person name="Le Bail A."/>
            <person name="Leblanc C."/>
            <person name="Lerouge P."/>
            <person name="Lohr M."/>
            <person name="Lopez P.J."/>
            <person name="Martens C."/>
            <person name="Maumus F."/>
            <person name="Michel G."/>
            <person name="Miranda-Saavedra D."/>
            <person name="Morales J."/>
            <person name="Moreau H."/>
            <person name="Motomura T."/>
            <person name="Nagasato C."/>
            <person name="Napoli C.A."/>
            <person name="Nelson D.R."/>
            <person name="Nyvall-Collen P."/>
            <person name="Peters A.F."/>
            <person name="Pommier C."/>
            <person name="Potin P."/>
            <person name="Poulain J."/>
            <person name="Quesneville H."/>
            <person name="Read B."/>
            <person name="Rensing S.A."/>
            <person name="Ritter A."/>
            <person name="Rousvoal S."/>
            <person name="Samanta M."/>
            <person name="Samson G."/>
            <person name="Schroeder D.C."/>
            <person name="Segurens B."/>
            <person name="Strittmatter M."/>
            <person name="Tonon T."/>
            <person name="Tregear J.W."/>
            <person name="Valentin K."/>
            <person name="von Dassow P."/>
            <person name="Yamagishi T."/>
            <person name="Van de Peer Y."/>
            <person name="Wincker P."/>
        </authorList>
    </citation>
    <scope>NUCLEOTIDE SEQUENCE [LARGE SCALE GENOMIC DNA]</scope>
    <source>
        <strain evidence="3">Ec32 / CCAP1310/4</strain>
    </source>
</reference>
<dbReference type="Gene3D" id="3.80.10.10">
    <property type="entry name" value="Ribonuclease Inhibitor"/>
    <property type="match status" value="1"/>
</dbReference>
<dbReference type="EMBL" id="FN649753">
    <property type="protein sequence ID" value="CBJ31326.1"/>
    <property type="molecule type" value="Genomic_DNA"/>
</dbReference>
<dbReference type="eggNOG" id="KOG4308">
    <property type="taxonomic scope" value="Eukaryota"/>
</dbReference>
<dbReference type="InterPro" id="IPR032675">
    <property type="entry name" value="LRR_dom_sf"/>
</dbReference>
<dbReference type="EMBL" id="FN648425">
    <property type="protein sequence ID" value="CBJ31326.1"/>
    <property type="molecule type" value="Genomic_DNA"/>
</dbReference>
<dbReference type="Proteomes" id="UP000002630">
    <property type="component" value="Linkage Group LG28"/>
</dbReference>
<gene>
    <name evidence="2" type="ORF">Esi_0244_0027</name>
</gene>
<sequence>MMEALKRSSDVDTVDFHNAGLTGASIDVLVEGLPHTTVRCFALDYNTLPVVLSSSSPPTRPPPSGPTEPALEEAPATEGFSSLTRNFAGLVSEGSKLKALSLRGNALGDAEAIALAEAIEENTALCSLNLFDNKITDVGASAFAATLRINTVLRGLSLARNSLTPASAEAFGLLLAGGYEVLPAEQEKRAAADVKIAAQNKLAADAMKKKKDAKVETRLPLSAVTVRTGEDGRSRAVAGGSRSLAALNLADNRDLGEGGALAGLLSRIVNARKEEAGEAGEGAGFGAGGGSVVLQELHLTRCQGYAEEAGGEDDTAIAAMSFALRPTKVVV</sequence>
<protein>
    <submittedName>
        <fullName evidence="2">Hypothetical leucine rich repeat protein</fullName>
    </submittedName>
</protein>
<dbReference type="PANTHER" id="PTHR46984:SF1">
    <property type="entry name" value="LEUCINE-RICH REPEAT-CONTAINING PROTEIN 71"/>
    <property type="match status" value="1"/>
</dbReference>